<evidence type="ECO:0000313" key="2">
    <source>
        <dbReference type="Proteomes" id="UP001177670"/>
    </source>
</evidence>
<reference evidence="1" key="1">
    <citation type="submission" date="2021-10" db="EMBL/GenBank/DDBJ databases">
        <title>Melipona bicolor Genome sequencing and assembly.</title>
        <authorList>
            <person name="Araujo N.S."/>
            <person name="Arias M.C."/>
        </authorList>
    </citation>
    <scope>NUCLEOTIDE SEQUENCE</scope>
    <source>
        <strain evidence="1">USP_2M_L1-L4_2017</strain>
        <tissue evidence="1">Whole body</tissue>
    </source>
</reference>
<proteinExistence type="predicted"/>
<name>A0AA40G1F5_9HYME</name>
<dbReference type="EMBL" id="JAHYIQ010000009">
    <property type="protein sequence ID" value="KAK1129203.1"/>
    <property type="molecule type" value="Genomic_DNA"/>
</dbReference>
<sequence>MRNCAAKVAQQLQDIFSASFISQGILVTSAKRCQDKSVNIKKSHFLIFCGSSLALEKGGEEKLQDRQDNDPSGNDLVARFRVRFSLEEIRNSERFADSGKTAVQFISAGAAKSTVLIGRC</sequence>
<evidence type="ECO:0000313" key="1">
    <source>
        <dbReference type="EMBL" id="KAK1129203.1"/>
    </source>
</evidence>
<accession>A0AA40G1F5</accession>
<organism evidence="1 2">
    <name type="scientific">Melipona bicolor</name>
    <dbReference type="NCBI Taxonomy" id="60889"/>
    <lineage>
        <taxon>Eukaryota</taxon>
        <taxon>Metazoa</taxon>
        <taxon>Ecdysozoa</taxon>
        <taxon>Arthropoda</taxon>
        <taxon>Hexapoda</taxon>
        <taxon>Insecta</taxon>
        <taxon>Pterygota</taxon>
        <taxon>Neoptera</taxon>
        <taxon>Endopterygota</taxon>
        <taxon>Hymenoptera</taxon>
        <taxon>Apocrita</taxon>
        <taxon>Aculeata</taxon>
        <taxon>Apoidea</taxon>
        <taxon>Anthophila</taxon>
        <taxon>Apidae</taxon>
        <taxon>Melipona</taxon>
    </lineage>
</organism>
<keyword evidence="2" id="KW-1185">Reference proteome</keyword>
<dbReference type="Proteomes" id="UP001177670">
    <property type="component" value="Unassembled WGS sequence"/>
</dbReference>
<dbReference type="AlphaFoldDB" id="A0AA40G1F5"/>
<comment type="caution">
    <text evidence="1">The sequence shown here is derived from an EMBL/GenBank/DDBJ whole genome shotgun (WGS) entry which is preliminary data.</text>
</comment>
<gene>
    <name evidence="1" type="ORF">K0M31_020333</name>
</gene>
<protein>
    <submittedName>
        <fullName evidence="1">Uncharacterized protein</fullName>
    </submittedName>
</protein>